<dbReference type="InterPro" id="IPR052025">
    <property type="entry name" value="Xyloglucanase_GH74"/>
</dbReference>
<dbReference type="CDD" id="cd15482">
    <property type="entry name" value="Sialidase_non-viral"/>
    <property type="match status" value="1"/>
</dbReference>
<dbReference type="Pfam" id="PF15902">
    <property type="entry name" value="Sortilin-Vps10"/>
    <property type="match status" value="1"/>
</dbReference>
<dbReference type="InterPro" id="IPR031778">
    <property type="entry name" value="Sortilin_N"/>
</dbReference>
<reference evidence="4" key="1">
    <citation type="journal article" date="2015" name="Genome Announc.">
        <title>Draft Genome Sequence of an Anaerobic Ammonium-Oxidizing Bacterium, "Candidatus Brocadia sinica".</title>
        <authorList>
            <person name="Oshiki M."/>
            <person name="Shinyako-Hata K."/>
            <person name="Satoh H."/>
            <person name="Okabe S."/>
        </authorList>
    </citation>
    <scope>NUCLEOTIDE SEQUENCE [LARGE SCALE GENOMIC DNA]</scope>
    <source>
        <strain evidence="4">JPN1</strain>
    </source>
</reference>
<keyword evidence="1" id="KW-0677">Repeat</keyword>
<evidence type="ECO:0000259" key="2">
    <source>
        <dbReference type="Pfam" id="PF15902"/>
    </source>
</evidence>
<dbReference type="Gene3D" id="2.130.10.10">
    <property type="entry name" value="YVTN repeat-like/Quinoprotein amine dehydrogenase"/>
    <property type="match status" value="5"/>
</dbReference>
<sequence>MPVNKGLQWPTDRLAAALTIDQKQRIMYLGVGNSQKGGIFKSSDHGKSWQLLTRKVKFDRIGVSRPKGRGLIVVDPGDSKIIYAGSYKDGIFKTTDGGITWLRKGLDGKCVSSLLINPANPQIVYASSVIGKERGKDFQGGIFKSSDGGDGWIKIGDMIGDAHQLVMDPINPNIIYAACGGQGIFKTIDGGNTWVAKNKGLEELMPTKLNLSNIKYVSLTIDPQNPEIIYAGSGERRGQIYKSVNGGDYWVKLTGKRENIYPEGWWIKETNWPGGAGYFANCLLVDPTNSKRIYSAGRSGIWRSDDGGVTWRAKVKGLEATCLHQITFDPKKPDIFFVGASDWVFLQSGERGKTFERSLKGIGNWDEKEDKNIWEKYRMKNGLCFAIDPRHETSTVYLGGDATEINSGTIFKSTNGGKDWHEANKGLPVAGVTALAIDPANYDTVFAALTEKGLYKTINGGKEWEKVTTGKTDTIFQRKGNLILIHPKSSGVIYILDKGNGVYKTVNGGKDWEIISEDLPQDGIKGMDQFVGGMALDPDNPDIVYVGLRKHGVYKTTDGGKKWKKVTPPYIFHGGAMGIDPHDGALYLASVPGAGDEDIKGFTSGMYKSADGGRNWVPIHNDDLLTISLKIICLAIDPHGKGKIYLTTQGNGVIVGEPYEYSSYK</sequence>
<name>A0ABQ0JS16_9BACT</name>
<accession>A0ABQ0JS16</accession>
<dbReference type="PANTHER" id="PTHR43739">
    <property type="entry name" value="XYLOGLUCANASE (EUROFUNG)"/>
    <property type="match status" value="1"/>
</dbReference>
<dbReference type="PANTHER" id="PTHR43739:SF5">
    <property type="entry name" value="EXO-ALPHA-SIALIDASE"/>
    <property type="match status" value="1"/>
</dbReference>
<evidence type="ECO:0000313" key="4">
    <source>
        <dbReference type="Proteomes" id="UP000032309"/>
    </source>
</evidence>
<feature type="domain" description="Sortilin N-terminal" evidence="2">
    <location>
        <begin position="409"/>
        <end position="518"/>
    </location>
</feature>
<dbReference type="EMBL" id="BAFN01000001">
    <property type="protein sequence ID" value="GAN31517.1"/>
    <property type="molecule type" value="Genomic_DNA"/>
</dbReference>
<evidence type="ECO:0000313" key="3">
    <source>
        <dbReference type="EMBL" id="GAN31517.1"/>
    </source>
</evidence>
<protein>
    <recommendedName>
        <fullName evidence="2">Sortilin N-terminal domain-containing protein</fullName>
    </recommendedName>
</protein>
<evidence type="ECO:0000256" key="1">
    <source>
        <dbReference type="ARBA" id="ARBA00022737"/>
    </source>
</evidence>
<dbReference type="SUPFAM" id="SSF110296">
    <property type="entry name" value="Oligoxyloglucan reducing end-specific cellobiohydrolase"/>
    <property type="match status" value="3"/>
</dbReference>
<proteinExistence type="predicted"/>
<gene>
    <name evidence="3" type="ORF">BROSI_A0018</name>
</gene>
<dbReference type="InterPro" id="IPR015943">
    <property type="entry name" value="WD40/YVTN_repeat-like_dom_sf"/>
</dbReference>
<dbReference type="Proteomes" id="UP000032309">
    <property type="component" value="Unassembled WGS sequence"/>
</dbReference>
<organism evidence="3 4">
    <name type="scientific">Candidatus Brocadia sinica JPN1</name>
    <dbReference type="NCBI Taxonomy" id="1197129"/>
    <lineage>
        <taxon>Bacteria</taxon>
        <taxon>Pseudomonadati</taxon>
        <taxon>Planctomycetota</taxon>
        <taxon>Candidatus Brocadiia</taxon>
        <taxon>Candidatus Brocadiales</taxon>
        <taxon>Candidatus Brocadiaceae</taxon>
        <taxon>Candidatus Brocadia</taxon>
    </lineage>
</organism>
<comment type="caution">
    <text evidence="3">The sequence shown here is derived from an EMBL/GenBank/DDBJ whole genome shotgun (WGS) entry which is preliminary data.</text>
</comment>
<keyword evidence="4" id="KW-1185">Reference proteome</keyword>